<comment type="caution">
    <text evidence="1">The sequence shown here is derived from an EMBL/GenBank/DDBJ whole genome shotgun (WGS) entry which is preliminary data.</text>
</comment>
<accession>A0A0F9LJJ4</accession>
<name>A0A0F9LJJ4_9ZZZZ</name>
<organism evidence="1">
    <name type="scientific">marine sediment metagenome</name>
    <dbReference type="NCBI Taxonomy" id="412755"/>
    <lineage>
        <taxon>unclassified sequences</taxon>
        <taxon>metagenomes</taxon>
        <taxon>ecological metagenomes</taxon>
    </lineage>
</organism>
<dbReference type="EMBL" id="LAZR01012290">
    <property type="protein sequence ID" value="KKM27600.1"/>
    <property type="molecule type" value="Genomic_DNA"/>
</dbReference>
<dbReference type="AlphaFoldDB" id="A0A0F9LJJ4"/>
<gene>
    <name evidence="1" type="ORF">LCGC14_1573110</name>
</gene>
<evidence type="ECO:0000313" key="1">
    <source>
        <dbReference type="EMBL" id="KKM27600.1"/>
    </source>
</evidence>
<protein>
    <submittedName>
        <fullName evidence="1">Uncharacterized protein</fullName>
    </submittedName>
</protein>
<sequence>MLRREFLIMAFTFWTTAGKIIKDALGKIISCENCPCDGAPCTDCTGSQPNAQPTGACSLQTGDTSDFEWVWDSNVSCLHQWLTEIGGVPVLNGTLEVDFNISTEKWSVVMNFDDGVWGNVIADNTDANLRCLSMGKVSGTVILTIIAGHGGCTGQTITVVFG</sequence>
<reference evidence="1" key="1">
    <citation type="journal article" date="2015" name="Nature">
        <title>Complex archaea that bridge the gap between prokaryotes and eukaryotes.</title>
        <authorList>
            <person name="Spang A."/>
            <person name="Saw J.H."/>
            <person name="Jorgensen S.L."/>
            <person name="Zaremba-Niedzwiedzka K."/>
            <person name="Martijn J."/>
            <person name="Lind A.E."/>
            <person name="van Eijk R."/>
            <person name="Schleper C."/>
            <person name="Guy L."/>
            <person name="Ettema T.J."/>
        </authorList>
    </citation>
    <scope>NUCLEOTIDE SEQUENCE</scope>
</reference>
<proteinExistence type="predicted"/>